<feature type="chain" id="PRO_5043530215" evidence="2">
    <location>
        <begin position="22"/>
        <end position="149"/>
    </location>
</feature>
<evidence type="ECO:0000313" key="4">
    <source>
        <dbReference type="Proteomes" id="UP001311232"/>
    </source>
</evidence>
<organism evidence="3 4">
    <name type="scientific">Crenichthys baileyi</name>
    <name type="common">White River springfish</name>
    <dbReference type="NCBI Taxonomy" id="28760"/>
    <lineage>
        <taxon>Eukaryota</taxon>
        <taxon>Metazoa</taxon>
        <taxon>Chordata</taxon>
        <taxon>Craniata</taxon>
        <taxon>Vertebrata</taxon>
        <taxon>Euteleostomi</taxon>
        <taxon>Actinopterygii</taxon>
        <taxon>Neopterygii</taxon>
        <taxon>Teleostei</taxon>
        <taxon>Neoteleostei</taxon>
        <taxon>Acanthomorphata</taxon>
        <taxon>Ovalentaria</taxon>
        <taxon>Atherinomorphae</taxon>
        <taxon>Cyprinodontiformes</taxon>
        <taxon>Goodeidae</taxon>
        <taxon>Crenichthys</taxon>
    </lineage>
</organism>
<reference evidence="3 4" key="1">
    <citation type="submission" date="2021-06" db="EMBL/GenBank/DDBJ databases">
        <authorList>
            <person name="Palmer J.M."/>
        </authorList>
    </citation>
    <scope>NUCLEOTIDE SEQUENCE [LARGE SCALE GENOMIC DNA]</scope>
    <source>
        <strain evidence="3 4">MEX-2019</strain>
        <tissue evidence="3">Muscle</tissue>
    </source>
</reference>
<keyword evidence="4" id="KW-1185">Reference proteome</keyword>
<proteinExistence type="predicted"/>
<sequence>MTGSLASGVWLLIMLTGVNYSYPTNKDNLNAKPHRSTSDEAPSSDELDFSSEPEPPEFESVSPLIPFLSEPQPGGMSYVEKVYEHGTYNSESEGKGPSLRHVEALNRFHGRGPLTVVQPVGGVWFGYPRYFLLLPQAPGLRGLSSCLVG</sequence>
<feature type="signal peptide" evidence="2">
    <location>
        <begin position="1"/>
        <end position="21"/>
    </location>
</feature>
<dbReference type="AlphaFoldDB" id="A0AAV9SHB1"/>
<feature type="region of interest" description="Disordered" evidence="1">
    <location>
        <begin position="29"/>
        <end position="64"/>
    </location>
</feature>
<evidence type="ECO:0000256" key="1">
    <source>
        <dbReference type="SAM" id="MobiDB-lite"/>
    </source>
</evidence>
<protein>
    <submittedName>
        <fullName evidence="3">Uncharacterized protein</fullName>
    </submittedName>
</protein>
<dbReference type="Proteomes" id="UP001311232">
    <property type="component" value="Unassembled WGS sequence"/>
</dbReference>
<keyword evidence="2" id="KW-0732">Signal</keyword>
<gene>
    <name evidence="3" type="ORF">CRENBAI_021390</name>
</gene>
<feature type="compositionally biased region" description="Acidic residues" evidence="1">
    <location>
        <begin position="42"/>
        <end position="57"/>
    </location>
</feature>
<evidence type="ECO:0000313" key="3">
    <source>
        <dbReference type="EMBL" id="KAK5620621.1"/>
    </source>
</evidence>
<name>A0AAV9SHB1_9TELE</name>
<accession>A0AAV9SHB1</accession>
<comment type="caution">
    <text evidence="3">The sequence shown here is derived from an EMBL/GenBank/DDBJ whole genome shotgun (WGS) entry which is preliminary data.</text>
</comment>
<dbReference type="EMBL" id="JAHHUM010000348">
    <property type="protein sequence ID" value="KAK5620621.1"/>
    <property type="molecule type" value="Genomic_DNA"/>
</dbReference>
<evidence type="ECO:0000256" key="2">
    <source>
        <dbReference type="SAM" id="SignalP"/>
    </source>
</evidence>